<dbReference type="PRINTS" id="PR00413">
    <property type="entry name" value="HADHALOGNASE"/>
</dbReference>
<dbReference type="SFLD" id="SFLDS00003">
    <property type="entry name" value="Haloacid_Dehalogenase"/>
    <property type="match status" value="1"/>
</dbReference>
<dbReference type="InterPro" id="IPR052898">
    <property type="entry name" value="ACAD10-like"/>
</dbReference>
<evidence type="ECO:0000256" key="1">
    <source>
        <dbReference type="ARBA" id="ARBA00022990"/>
    </source>
</evidence>
<evidence type="ECO:0000313" key="2">
    <source>
        <dbReference type="EMBL" id="RJF89084.1"/>
    </source>
</evidence>
<dbReference type="InterPro" id="IPR011945">
    <property type="entry name" value="HAD-SF_ppase_IA/epoxid_hydro_N"/>
</dbReference>
<dbReference type="RefSeq" id="WP_119780277.1">
    <property type="nucleotide sequence ID" value="NZ_QYUK01000011.1"/>
</dbReference>
<proteinExistence type="predicted"/>
<dbReference type="OrthoDB" id="9807742at2"/>
<evidence type="ECO:0000313" key="3">
    <source>
        <dbReference type="Proteomes" id="UP000284605"/>
    </source>
</evidence>
<dbReference type="CDD" id="cd02603">
    <property type="entry name" value="HAD_sEH-N_like"/>
    <property type="match status" value="1"/>
</dbReference>
<dbReference type="AlphaFoldDB" id="A0A418WGC8"/>
<reference evidence="2 3" key="1">
    <citation type="submission" date="2018-09" db="EMBL/GenBank/DDBJ databases">
        <authorList>
            <person name="Zhu H."/>
        </authorList>
    </citation>
    <scope>NUCLEOTIDE SEQUENCE [LARGE SCALE GENOMIC DNA]</scope>
    <source>
        <strain evidence="2 3">K1W22B-8</strain>
    </source>
</reference>
<dbReference type="SFLD" id="SFLDG01129">
    <property type="entry name" value="C1.5:_HAD__Beta-PGM__Phosphata"/>
    <property type="match status" value="1"/>
</dbReference>
<protein>
    <submittedName>
        <fullName evidence="2">HAD family hydrolase</fullName>
    </submittedName>
</protein>
<keyword evidence="3" id="KW-1185">Reference proteome</keyword>
<gene>
    <name evidence="2" type="ORF">D3874_20640</name>
</gene>
<keyword evidence="1" id="KW-0007">Acetylation</keyword>
<dbReference type="Gene3D" id="3.40.50.1000">
    <property type="entry name" value="HAD superfamily/HAD-like"/>
    <property type="match status" value="1"/>
</dbReference>
<dbReference type="NCBIfam" id="TIGR01509">
    <property type="entry name" value="HAD-SF-IA-v3"/>
    <property type="match status" value="1"/>
</dbReference>
<dbReference type="InterPro" id="IPR023198">
    <property type="entry name" value="PGP-like_dom2"/>
</dbReference>
<sequence length="212" mass="23260">MPSSDFDAVLWDFGGVILSSPFEAFNRLEAARGLPLDTIRRINATNPDDNAWARFERSEIDLAGFDEAFAADARALGVTLRGRDVVAVIHGVIRPEMVEALRRVKQHYKTACLTNNVNDSGAGATYEAEVGAVLAQFDTVIESRKVGVRKPDPRFYEMACEILDLDPARAVYLDDLGVNLKPAKAMGMRTIKVAGADQALRELEAVLDLPLR</sequence>
<dbReference type="NCBIfam" id="TIGR02247">
    <property type="entry name" value="HAD-1A3-hyp"/>
    <property type="match status" value="1"/>
</dbReference>
<organism evidence="2 3">
    <name type="scientific">Oleomonas cavernae</name>
    <dbReference type="NCBI Taxonomy" id="2320859"/>
    <lineage>
        <taxon>Bacteria</taxon>
        <taxon>Pseudomonadati</taxon>
        <taxon>Pseudomonadota</taxon>
        <taxon>Alphaproteobacteria</taxon>
        <taxon>Acetobacterales</taxon>
        <taxon>Acetobacteraceae</taxon>
        <taxon>Oleomonas</taxon>
    </lineage>
</organism>
<name>A0A418WGC8_9PROT</name>
<keyword evidence="2" id="KW-0378">Hydrolase</keyword>
<dbReference type="InterPro" id="IPR006439">
    <property type="entry name" value="HAD-SF_hydro_IA"/>
</dbReference>
<dbReference type="SUPFAM" id="SSF56784">
    <property type="entry name" value="HAD-like"/>
    <property type="match status" value="1"/>
</dbReference>
<dbReference type="GO" id="GO:0016787">
    <property type="term" value="F:hydrolase activity"/>
    <property type="evidence" value="ECO:0007669"/>
    <property type="project" value="UniProtKB-KW"/>
</dbReference>
<dbReference type="EMBL" id="QYUK01000011">
    <property type="protein sequence ID" value="RJF89084.1"/>
    <property type="molecule type" value="Genomic_DNA"/>
</dbReference>
<dbReference type="PANTHER" id="PTHR47829:SF1">
    <property type="entry name" value="HAD FAMILY PHOSPHATASE"/>
    <property type="match status" value="1"/>
</dbReference>
<dbReference type="InterPro" id="IPR036412">
    <property type="entry name" value="HAD-like_sf"/>
</dbReference>
<comment type="caution">
    <text evidence="2">The sequence shown here is derived from an EMBL/GenBank/DDBJ whole genome shotgun (WGS) entry which is preliminary data.</text>
</comment>
<dbReference type="Pfam" id="PF00702">
    <property type="entry name" value="Hydrolase"/>
    <property type="match status" value="1"/>
</dbReference>
<accession>A0A418WGC8</accession>
<dbReference type="InterPro" id="IPR023214">
    <property type="entry name" value="HAD_sf"/>
</dbReference>
<dbReference type="Proteomes" id="UP000284605">
    <property type="component" value="Unassembled WGS sequence"/>
</dbReference>
<dbReference type="PANTHER" id="PTHR47829">
    <property type="entry name" value="HYDROLASE, PUTATIVE (AFU_ORTHOLOGUE AFUA_1G12880)-RELATED"/>
    <property type="match status" value="1"/>
</dbReference>
<dbReference type="Gene3D" id="1.10.150.240">
    <property type="entry name" value="Putative phosphatase, domain 2"/>
    <property type="match status" value="1"/>
</dbReference>